<evidence type="ECO:0000313" key="1">
    <source>
        <dbReference type="EMBL" id="NJX17507.1"/>
    </source>
</evidence>
<dbReference type="Gene3D" id="6.10.190.10">
    <property type="match status" value="1"/>
</dbReference>
<proteinExistence type="predicted"/>
<dbReference type="Proteomes" id="UP000760545">
    <property type="component" value="Unassembled WGS sequence"/>
</dbReference>
<dbReference type="Gene3D" id="3.20.19.10">
    <property type="entry name" value="Aconitase, domain 4"/>
    <property type="match status" value="1"/>
</dbReference>
<sequence>LVYLKDIWPTQEEINQTIKESMRVEDFKQVYDVIFDGEEQWKNLSTAEGNEYIWEDDSTYIKEVPFFKDLSETPNPPEDIKDARVLLLLGDSVTTDHISPAGA</sequence>
<comment type="caution">
    <text evidence="1">The sequence shown here is derived from an EMBL/GenBank/DDBJ whole genome shotgun (WGS) entry which is preliminary data.</text>
</comment>
<organism evidence="1 2">
    <name type="scientific">Tamlana crocina</name>
    <dbReference type="NCBI Taxonomy" id="393006"/>
    <lineage>
        <taxon>Bacteria</taxon>
        <taxon>Pseudomonadati</taxon>
        <taxon>Bacteroidota</taxon>
        <taxon>Flavobacteriia</taxon>
        <taxon>Flavobacteriales</taxon>
        <taxon>Flavobacteriaceae</taxon>
        <taxon>Tamlana</taxon>
    </lineage>
</organism>
<dbReference type="InterPro" id="IPR015928">
    <property type="entry name" value="Aconitase/3IPM_dehydase_swvl"/>
</dbReference>
<name>A0ABX1DGS1_9FLAO</name>
<dbReference type="EC" id="4.2.1.3" evidence="1"/>
<dbReference type="PANTHER" id="PTHR11670">
    <property type="entry name" value="ACONITASE/IRON-RESPONSIVE ELEMENT FAMILY MEMBER"/>
    <property type="match status" value="1"/>
</dbReference>
<feature type="non-terminal residue" evidence="1">
    <location>
        <position position="1"/>
    </location>
</feature>
<keyword evidence="2" id="KW-1185">Reference proteome</keyword>
<gene>
    <name evidence="1" type="primary">acnA</name>
    <name evidence="1" type="ORF">HC176_18720</name>
</gene>
<accession>A0ABX1DGS1</accession>
<dbReference type="EMBL" id="JAAVJS010000719">
    <property type="protein sequence ID" value="NJX17507.1"/>
    <property type="molecule type" value="Genomic_DNA"/>
</dbReference>
<dbReference type="GO" id="GO:0003994">
    <property type="term" value="F:aconitate hydratase activity"/>
    <property type="evidence" value="ECO:0007669"/>
    <property type="project" value="UniProtKB-EC"/>
</dbReference>
<dbReference type="SUPFAM" id="SSF52016">
    <property type="entry name" value="LeuD/IlvD-like"/>
    <property type="match status" value="1"/>
</dbReference>
<evidence type="ECO:0000313" key="2">
    <source>
        <dbReference type="Proteomes" id="UP000760545"/>
    </source>
</evidence>
<reference evidence="1 2" key="1">
    <citation type="submission" date="2020-03" db="EMBL/GenBank/DDBJ databases">
        <title>Tamlana sp. nov, isolated from XXX.</title>
        <authorList>
            <person name="Cao W.R."/>
        </authorList>
    </citation>
    <scope>NUCLEOTIDE SEQUENCE [LARGE SCALE GENOMIC DNA]</scope>
    <source>
        <strain evidence="1 2">HST1-43</strain>
    </source>
</reference>
<protein>
    <submittedName>
        <fullName evidence="1">Aconitate hydratase</fullName>
        <ecNumber evidence="1">4.2.1.3</ecNumber>
    </submittedName>
</protein>
<feature type="non-terminal residue" evidence="1">
    <location>
        <position position="103"/>
    </location>
</feature>
<dbReference type="InterPro" id="IPR006249">
    <property type="entry name" value="Aconitase/IRP2"/>
</dbReference>
<keyword evidence="1" id="KW-0456">Lyase</keyword>